<sequence>MSLCLAALSIPVSLQNAEGGRSRRSAIASTVILLAGLVAILTLSPAVLAIAIGVLATQDRDACPAVWSVPTLLLSVLFPGQTPVLLALMPVLFWSALVRRGGKGSPGFMSLLGASLVWHAPGAIALELITGLEIGVLVLVGWSIFGARRPGDLGLLRPVLLMGLVTAAQAEGLADCARIALEALFLDLALRGVCSVLADRFPVLLMACLPLPLMPGLAVLWLGIHAALGLSAGVEGWSVPGVAVALLLAVLGLSDILVFGEMFRTRQGRVTGPSVLLLGATGLLFPALVLGIVSPVLHAIGGTWVWPVWYLGGGDGAHLPVMAIVLLGAAIWIGLVRPWRISGGIIHLASTLVPALVTFLSIGDGLFGEPPALGWKMRRGIVAGRRRLGMLRKMEAPVLPDLHQGAIGLWLVLLGLVLAVLGVMA</sequence>
<dbReference type="EMBL" id="BJVA01000004">
    <property type="protein sequence ID" value="GEK95815.1"/>
    <property type="molecule type" value="Genomic_DNA"/>
</dbReference>
<feature type="transmembrane region" description="Helical" evidence="1">
    <location>
        <begin position="317"/>
        <end position="336"/>
    </location>
</feature>
<evidence type="ECO:0000256" key="1">
    <source>
        <dbReference type="SAM" id="Phobius"/>
    </source>
</evidence>
<accession>A0A511B5U0</accession>
<dbReference type="Proteomes" id="UP000321079">
    <property type="component" value="Unassembled WGS sequence"/>
</dbReference>
<gene>
    <name evidence="2" type="ORF">GKA01_10120</name>
</gene>
<evidence type="ECO:0000313" key="2">
    <source>
        <dbReference type="EMBL" id="GEK95815.1"/>
    </source>
</evidence>
<keyword evidence="1" id="KW-0812">Transmembrane</keyword>
<protein>
    <recommendedName>
        <fullName evidence="4">NADH:quinone oxidoreductase/Mrp antiporter membrane subunit domain-containing protein</fullName>
    </recommendedName>
</protein>
<dbReference type="RefSeq" id="WP_244289164.1">
    <property type="nucleotide sequence ID" value="NZ_BARK01000005.1"/>
</dbReference>
<feature type="transmembrane region" description="Helical" evidence="1">
    <location>
        <begin position="29"/>
        <end position="57"/>
    </location>
</feature>
<keyword evidence="1" id="KW-0472">Membrane</keyword>
<evidence type="ECO:0000313" key="3">
    <source>
        <dbReference type="Proteomes" id="UP000321079"/>
    </source>
</evidence>
<proteinExistence type="predicted"/>
<comment type="caution">
    <text evidence="2">The sequence shown here is derived from an EMBL/GenBank/DDBJ whole genome shotgun (WGS) entry which is preliminary data.</text>
</comment>
<feature type="transmembrane region" description="Helical" evidence="1">
    <location>
        <begin position="242"/>
        <end position="263"/>
    </location>
</feature>
<evidence type="ECO:0008006" key="4">
    <source>
        <dbReference type="Google" id="ProtNLM"/>
    </source>
</evidence>
<feature type="transmembrane region" description="Helical" evidence="1">
    <location>
        <begin position="348"/>
        <end position="367"/>
    </location>
</feature>
<feature type="transmembrane region" description="Helical" evidence="1">
    <location>
        <begin position="275"/>
        <end position="297"/>
    </location>
</feature>
<feature type="transmembrane region" description="Helical" evidence="1">
    <location>
        <begin position="201"/>
        <end position="222"/>
    </location>
</feature>
<keyword evidence="1" id="KW-1133">Transmembrane helix</keyword>
<dbReference type="AlphaFoldDB" id="A0A511B5U0"/>
<reference evidence="2 3" key="1">
    <citation type="submission" date="2019-07" db="EMBL/GenBank/DDBJ databases">
        <title>Whole genome shotgun sequence of Gluconobacter kanchanaburiensis NBRC 103587.</title>
        <authorList>
            <person name="Hosoyama A."/>
            <person name="Uohara A."/>
            <person name="Ohji S."/>
            <person name="Ichikawa N."/>
        </authorList>
    </citation>
    <scope>NUCLEOTIDE SEQUENCE [LARGE SCALE GENOMIC DNA]</scope>
    <source>
        <strain evidence="2 3">NBRC 103587</strain>
    </source>
</reference>
<organism evidence="2 3">
    <name type="scientific">Gluconobacter kanchanaburiensis NBRC 103587</name>
    <dbReference type="NCBI Taxonomy" id="1307948"/>
    <lineage>
        <taxon>Bacteria</taxon>
        <taxon>Pseudomonadati</taxon>
        <taxon>Pseudomonadota</taxon>
        <taxon>Alphaproteobacteria</taxon>
        <taxon>Acetobacterales</taxon>
        <taxon>Acetobacteraceae</taxon>
        <taxon>Gluconobacter</taxon>
    </lineage>
</organism>
<keyword evidence="3" id="KW-1185">Reference proteome</keyword>
<feature type="transmembrane region" description="Helical" evidence="1">
    <location>
        <begin position="69"/>
        <end position="96"/>
    </location>
</feature>
<feature type="transmembrane region" description="Helical" evidence="1">
    <location>
        <begin position="116"/>
        <end position="140"/>
    </location>
</feature>
<feature type="transmembrane region" description="Helical" evidence="1">
    <location>
        <begin position="407"/>
        <end position="424"/>
    </location>
</feature>
<name>A0A511B5U0_9PROT</name>